<name>A0AAU9LQ83_9ASTR</name>
<evidence type="ECO:0000313" key="3">
    <source>
        <dbReference type="Proteomes" id="UP001157418"/>
    </source>
</evidence>
<proteinExistence type="predicted"/>
<reference evidence="2 3" key="1">
    <citation type="submission" date="2022-01" db="EMBL/GenBank/DDBJ databases">
        <authorList>
            <person name="Xiong W."/>
            <person name="Schranz E."/>
        </authorList>
    </citation>
    <scope>NUCLEOTIDE SEQUENCE [LARGE SCALE GENOMIC DNA]</scope>
</reference>
<feature type="compositionally biased region" description="Pro residues" evidence="1">
    <location>
        <begin position="77"/>
        <end position="88"/>
    </location>
</feature>
<evidence type="ECO:0000313" key="2">
    <source>
        <dbReference type="EMBL" id="CAH1416680.1"/>
    </source>
</evidence>
<dbReference type="Proteomes" id="UP001157418">
    <property type="component" value="Unassembled WGS sequence"/>
</dbReference>
<dbReference type="AlphaFoldDB" id="A0AAU9LQ83"/>
<organism evidence="2 3">
    <name type="scientific">Lactuca virosa</name>
    <dbReference type="NCBI Taxonomy" id="75947"/>
    <lineage>
        <taxon>Eukaryota</taxon>
        <taxon>Viridiplantae</taxon>
        <taxon>Streptophyta</taxon>
        <taxon>Embryophyta</taxon>
        <taxon>Tracheophyta</taxon>
        <taxon>Spermatophyta</taxon>
        <taxon>Magnoliopsida</taxon>
        <taxon>eudicotyledons</taxon>
        <taxon>Gunneridae</taxon>
        <taxon>Pentapetalae</taxon>
        <taxon>asterids</taxon>
        <taxon>campanulids</taxon>
        <taxon>Asterales</taxon>
        <taxon>Asteraceae</taxon>
        <taxon>Cichorioideae</taxon>
        <taxon>Cichorieae</taxon>
        <taxon>Lactucinae</taxon>
        <taxon>Lactuca</taxon>
    </lineage>
</organism>
<keyword evidence="3" id="KW-1185">Reference proteome</keyword>
<feature type="compositionally biased region" description="Pro residues" evidence="1">
    <location>
        <begin position="59"/>
        <end position="69"/>
    </location>
</feature>
<accession>A0AAU9LQ83</accession>
<gene>
    <name evidence="2" type="ORF">LVIROSA_LOCUS4429</name>
</gene>
<protein>
    <submittedName>
        <fullName evidence="2">Uncharacterized protein</fullName>
    </submittedName>
</protein>
<comment type="caution">
    <text evidence="2">The sequence shown here is derived from an EMBL/GenBank/DDBJ whole genome shotgun (WGS) entry which is preliminary data.</text>
</comment>
<evidence type="ECO:0000256" key="1">
    <source>
        <dbReference type="SAM" id="MobiDB-lite"/>
    </source>
</evidence>
<feature type="compositionally biased region" description="Low complexity" evidence="1">
    <location>
        <begin position="89"/>
        <end position="107"/>
    </location>
</feature>
<sequence>MPPREDPSTDVTPPSIREQLSTLIAISTANVRRLDAIITQMATINTLIDIQTGTMAKLIPPPPPLPPPNQQSRPPIMLSPPLPPPPKSIPSSLSPQQQLSSLQPPKSKTIFGKIQPVTFNIQRRDQRFSGFIPLQTNFSDLEDEVNFKGEGIDMYPRPYLRPPPWPGPITTFCDTFMMLP</sequence>
<dbReference type="EMBL" id="CAKMRJ010000002">
    <property type="protein sequence ID" value="CAH1416680.1"/>
    <property type="molecule type" value="Genomic_DNA"/>
</dbReference>
<feature type="region of interest" description="Disordered" evidence="1">
    <location>
        <begin position="58"/>
        <end position="107"/>
    </location>
</feature>